<proteinExistence type="predicted"/>
<name>A0A147HV50_9SPHN</name>
<accession>A0A147HV50</accession>
<protein>
    <submittedName>
        <fullName evidence="1">Uncharacterized protein</fullName>
    </submittedName>
</protein>
<reference evidence="1 2" key="1">
    <citation type="journal article" date="2016" name="Front. Microbiol.">
        <title>Genomic Resource of Rice Seed Associated Bacteria.</title>
        <authorList>
            <person name="Midha S."/>
            <person name="Bansal K."/>
            <person name="Sharma S."/>
            <person name="Kumar N."/>
            <person name="Patil P.P."/>
            <person name="Chaudhry V."/>
            <person name="Patil P.B."/>
        </authorList>
    </citation>
    <scope>NUCLEOTIDE SEQUENCE [LARGE SCALE GENOMIC DNA]</scope>
    <source>
        <strain evidence="1 2">NS319</strain>
    </source>
</reference>
<evidence type="ECO:0000313" key="2">
    <source>
        <dbReference type="Proteomes" id="UP000072867"/>
    </source>
</evidence>
<dbReference type="PATRIC" id="fig|33051.3.peg.3693"/>
<sequence>MEAFQAAGNIVQGVAGYEAGKYNQAVANTEAIEQERAGAAEEGRVREAARAAIGQQLAAQGGNGFAMGTGSALDALAQSQVNAALDAMTVRRDAALRARSARTAGAIARAQGDNALVAGMLGAAARVTDWASSRTSAQSGTTRGGR</sequence>
<dbReference type="EMBL" id="LDTD01000086">
    <property type="protein sequence ID" value="KTT68807.1"/>
    <property type="molecule type" value="Genomic_DNA"/>
</dbReference>
<dbReference type="RefSeq" id="WP_058733858.1">
    <property type="nucleotide sequence ID" value="NZ_LDTD01000086.1"/>
</dbReference>
<organism evidence="1 2">
    <name type="scientific">Sphingomonas sanguinis</name>
    <dbReference type="NCBI Taxonomy" id="33051"/>
    <lineage>
        <taxon>Bacteria</taxon>
        <taxon>Pseudomonadati</taxon>
        <taxon>Pseudomonadota</taxon>
        <taxon>Alphaproteobacteria</taxon>
        <taxon>Sphingomonadales</taxon>
        <taxon>Sphingomonadaceae</taxon>
        <taxon>Sphingomonas</taxon>
    </lineage>
</organism>
<evidence type="ECO:0000313" key="1">
    <source>
        <dbReference type="EMBL" id="KTT68807.1"/>
    </source>
</evidence>
<gene>
    <name evidence="1" type="ORF">NS319_12280</name>
</gene>
<dbReference type="Proteomes" id="UP000072867">
    <property type="component" value="Unassembled WGS sequence"/>
</dbReference>
<dbReference type="AlphaFoldDB" id="A0A147HV50"/>
<comment type="caution">
    <text evidence="1">The sequence shown here is derived from an EMBL/GenBank/DDBJ whole genome shotgun (WGS) entry which is preliminary data.</text>
</comment>